<dbReference type="Proteomes" id="UP001064933">
    <property type="component" value="Chromosome"/>
</dbReference>
<evidence type="ECO:0000313" key="3">
    <source>
        <dbReference type="Proteomes" id="UP001064933"/>
    </source>
</evidence>
<dbReference type="Pfam" id="PF03167">
    <property type="entry name" value="UDG"/>
    <property type="match status" value="1"/>
</dbReference>
<organism evidence="2 3">
    <name type="scientific">Roseateles amylovorans</name>
    <dbReference type="NCBI Taxonomy" id="2978473"/>
    <lineage>
        <taxon>Bacteria</taxon>
        <taxon>Pseudomonadati</taxon>
        <taxon>Pseudomonadota</taxon>
        <taxon>Betaproteobacteria</taxon>
        <taxon>Burkholderiales</taxon>
        <taxon>Sphaerotilaceae</taxon>
        <taxon>Roseateles</taxon>
    </lineage>
</organism>
<dbReference type="EC" id="3.2.2.15" evidence="2"/>
<keyword evidence="3" id="KW-1185">Reference proteome</keyword>
<keyword evidence="2" id="KW-0326">Glycosidase</keyword>
<protein>
    <submittedName>
        <fullName evidence="2">DNA-deoxyinosine glycosylase</fullName>
        <ecNumber evidence="2">3.2.2.15</ecNumber>
    </submittedName>
</protein>
<reference evidence="2" key="1">
    <citation type="submission" date="2022-10" db="EMBL/GenBank/DDBJ databases">
        <title>Characterization and whole genome sequencing of a new Roseateles species, isolated from fresh water.</title>
        <authorList>
            <person name="Guliayeva D.Y."/>
            <person name="Akhremchuk A.E."/>
            <person name="Sikolenko M.A."/>
            <person name="Valentovich L.N."/>
            <person name="Sidarenka A.V."/>
        </authorList>
    </citation>
    <scope>NUCLEOTIDE SEQUENCE</scope>
    <source>
        <strain evidence="2">BIM B-1768</strain>
    </source>
</reference>
<dbReference type="CDD" id="cd10032">
    <property type="entry name" value="UDG-F6_HDG"/>
    <property type="match status" value="1"/>
</dbReference>
<gene>
    <name evidence="2" type="ORF">N4261_07215</name>
</gene>
<sequence>MPRPLGAPAAGAADEASLAPRWQGLAPVHAPDARWLLLGSFPGVASLRAQQYYGHPRNQFWRLLGDVLGVELAGLAYADRLDALRQQRVAVWDVITETERAGSLDSAIRHPAASDLASLIARLPALQTIGFNGGTAARFGVRQLGPLAKVYRILALPSSSPAYTMPYDEKLRAWRQLAAPAGSARSAAP</sequence>
<dbReference type="SMART" id="SM00987">
    <property type="entry name" value="UreE_C"/>
    <property type="match status" value="1"/>
</dbReference>
<dbReference type="RefSeq" id="WP_261759513.1">
    <property type="nucleotide sequence ID" value="NZ_CP104562.2"/>
</dbReference>
<dbReference type="InterPro" id="IPR036895">
    <property type="entry name" value="Uracil-DNA_glycosylase-like_sf"/>
</dbReference>
<feature type="domain" description="Uracil-DNA glycosylase-like" evidence="1">
    <location>
        <begin position="26"/>
        <end position="178"/>
    </location>
</feature>
<dbReference type="SUPFAM" id="SSF52141">
    <property type="entry name" value="Uracil-DNA glycosylase-like"/>
    <property type="match status" value="1"/>
</dbReference>
<dbReference type="NCBIfam" id="TIGR04274">
    <property type="entry name" value="hypoxanDNAglyco"/>
    <property type="match status" value="1"/>
</dbReference>
<dbReference type="InterPro" id="IPR026353">
    <property type="entry name" value="Hypoxan-DNA_Glyclase"/>
</dbReference>
<dbReference type="GO" id="GO:0033958">
    <property type="term" value="F:DNA-deoxyinosine glycosylase activity"/>
    <property type="evidence" value="ECO:0007669"/>
    <property type="project" value="UniProtKB-EC"/>
</dbReference>
<proteinExistence type="predicted"/>
<name>A0ABY6B2S6_9BURK</name>
<dbReference type="InterPro" id="IPR005122">
    <property type="entry name" value="Uracil-DNA_glycosylase-like"/>
</dbReference>
<dbReference type="Gene3D" id="3.40.470.10">
    <property type="entry name" value="Uracil-DNA glycosylase-like domain"/>
    <property type="match status" value="1"/>
</dbReference>
<accession>A0ABY6B2S6</accession>
<dbReference type="SMART" id="SM00986">
    <property type="entry name" value="UDG"/>
    <property type="match status" value="1"/>
</dbReference>
<evidence type="ECO:0000313" key="2">
    <source>
        <dbReference type="EMBL" id="UXH79693.1"/>
    </source>
</evidence>
<dbReference type="EMBL" id="CP104562">
    <property type="protein sequence ID" value="UXH79693.1"/>
    <property type="molecule type" value="Genomic_DNA"/>
</dbReference>
<evidence type="ECO:0000259" key="1">
    <source>
        <dbReference type="SMART" id="SM00986"/>
    </source>
</evidence>
<keyword evidence="2" id="KW-0378">Hydrolase</keyword>